<keyword evidence="2" id="KW-1185">Reference proteome</keyword>
<proteinExistence type="predicted"/>
<reference evidence="1" key="2">
    <citation type="submission" date="2018-03" db="EMBL/GenBank/DDBJ databases">
        <title>The Triticum urartu genome reveals the dynamic nature of wheat genome evolution.</title>
        <authorList>
            <person name="Ling H."/>
            <person name="Ma B."/>
            <person name="Shi X."/>
            <person name="Liu H."/>
            <person name="Dong L."/>
            <person name="Sun H."/>
            <person name="Cao Y."/>
            <person name="Gao Q."/>
            <person name="Zheng S."/>
            <person name="Li Y."/>
            <person name="Yu Y."/>
            <person name="Du H."/>
            <person name="Qi M."/>
            <person name="Li Y."/>
            <person name="Yu H."/>
            <person name="Cui Y."/>
            <person name="Wang N."/>
            <person name="Chen C."/>
            <person name="Wu H."/>
            <person name="Zhao Y."/>
            <person name="Zhang J."/>
            <person name="Li Y."/>
            <person name="Zhou W."/>
            <person name="Zhang B."/>
            <person name="Hu W."/>
            <person name="Eijk M."/>
            <person name="Tang J."/>
            <person name="Witsenboer H."/>
            <person name="Zhao S."/>
            <person name="Li Z."/>
            <person name="Zhang A."/>
            <person name="Wang D."/>
            <person name="Liang C."/>
        </authorList>
    </citation>
    <scope>NUCLEOTIDE SEQUENCE [LARGE SCALE GENOMIC DNA]</scope>
    <source>
        <strain evidence="1">cv. G1812</strain>
    </source>
</reference>
<reference evidence="1" key="3">
    <citation type="submission" date="2022-06" db="UniProtKB">
        <authorList>
            <consortium name="EnsemblPlants"/>
        </authorList>
    </citation>
    <scope>IDENTIFICATION</scope>
</reference>
<organism evidence="1 2">
    <name type="scientific">Triticum urartu</name>
    <name type="common">Red wild einkorn</name>
    <name type="synonym">Crithodium urartu</name>
    <dbReference type="NCBI Taxonomy" id="4572"/>
    <lineage>
        <taxon>Eukaryota</taxon>
        <taxon>Viridiplantae</taxon>
        <taxon>Streptophyta</taxon>
        <taxon>Embryophyta</taxon>
        <taxon>Tracheophyta</taxon>
        <taxon>Spermatophyta</taxon>
        <taxon>Magnoliopsida</taxon>
        <taxon>Liliopsida</taxon>
        <taxon>Poales</taxon>
        <taxon>Poaceae</taxon>
        <taxon>BOP clade</taxon>
        <taxon>Pooideae</taxon>
        <taxon>Triticodae</taxon>
        <taxon>Triticeae</taxon>
        <taxon>Triticinae</taxon>
        <taxon>Triticum</taxon>
    </lineage>
</organism>
<dbReference type="Proteomes" id="UP000015106">
    <property type="component" value="Chromosome 4"/>
</dbReference>
<sequence>MCGVVAEEGAVVGVGVGVEEVMADMETTKVGTTKGGTIKVDTIKAGTTKMVGTMIIKADTTKMVGTMIIKVGMAVDMATTKADKETTKKMVDITEDGVVCVEEAIGVTVGDMSVAGVAVLQVGGDMKVEGDMTKLLLEGATEVEGDMKAEGDMTKPLLEGDMKAEGDMTKLLLGGGDTRAEGGMEGLVEEWLVGEGTEQRQNFHGLLVLFKCMLYNIRGKVSYPRIFCWKLSFVWVLVVSPERDVWL</sequence>
<dbReference type="Gramene" id="TuG1812G0400000631.01.T01">
    <property type="protein sequence ID" value="TuG1812G0400000631.01.T01"/>
    <property type="gene ID" value="TuG1812G0400000631.01"/>
</dbReference>
<gene>
    <name evidence="1" type="primary">LOC125550558</name>
</gene>
<protein>
    <submittedName>
        <fullName evidence="1">Uncharacterized protein</fullName>
    </submittedName>
</protein>
<dbReference type="AlphaFoldDB" id="A0A8R7Q1V9"/>
<reference evidence="2" key="1">
    <citation type="journal article" date="2013" name="Nature">
        <title>Draft genome of the wheat A-genome progenitor Triticum urartu.</title>
        <authorList>
            <person name="Ling H.Q."/>
            <person name="Zhao S."/>
            <person name="Liu D."/>
            <person name="Wang J."/>
            <person name="Sun H."/>
            <person name="Zhang C."/>
            <person name="Fan H."/>
            <person name="Li D."/>
            <person name="Dong L."/>
            <person name="Tao Y."/>
            <person name="Gao C."/>
            <person name="Wu H."/>
            <person name="Li Y."/>
            <person name="Cui Y."/>
            <person name="Guo X."/>
            <person name="Zheng S."/>
            <person name="Wang B."/>
            <person name="Yu K."/>
            <person name="Liang Q."/>
            <person name="Yang W."/>
            <person name="Lou X."/>
            <person name="Chen J."/>
            <person name="Feng M."/>
            <person name="Jian J."/>
            <person name="Zhang X."/>
            <person name="Luo G."/>
            <person name="Jiang Y."/>
            <person name="Liu J."/>
            <person name="Wang Z."/>
            <person name="Sha Y."/>
            <person name="Zhang B."/>
            <person name="Wu H."/>
            <person name="Tang D."/>
            <person name="Shen Q."/>
            <person name="Xue P."/>
            <person name="Zou S."/>
            <person name="Wang X."/>
            <person name="Liu X."/>
            <person name="Wang F."/>
            <person name="Yang Y."/>
            <person name="An X."/>
            <person name="Dong Z."/>
            <person name="Zhang K."/>
            <person name="Zhang X."/>
            <person name="Luo M.C."/>
            <person name="Dvorak J."/>
            <person name="Tong Y."/>
            <person name="Wang J."/>
            <person name="Yang H."/>
            <person name="Li Z."/>
            <person name="Wang D."/>
            <person name="Zhang A."/>
            <person name="Wang J."/>
        </authorList>
    </citation>
    <scope>NUCLEOTIDE SEQUENCE</scope>
    <source>
        <strain evidence="2">cv. G1812</strain>
    </source>
</reference>
<dbReference type="EnsemblPlants" id="TuG1812G0400000631.01.T01">
    <property type="protein sequence ID" value="TuG1812G0400000631.01.T01"/>
    <property type="gene ID" value="TuG1812G0400000631.01"/>
</dbReference>
<accession>A0A8R7Q1V9</accession>
<name>A0A8R7Q1V9_TRIUA</name>
<evidence type="ECO:0000313" key="1">
    <source>
        <dbReference type="EnsemblPlants" id="TuG1812G0400000631.01.T01"/>
    </source>
</evidence>
<evidence type="ECO:0000313" key="2">
    <source>
        <dbReference type="Proteomes" id="UP000015106"/>
    </source>
</evidence>